<comment type="caution">
    <text evidence="3">The sequence shown here is derived from an EMBL/GenBank/DDBJ whole genome shotgun (WGS) entry which is preliminary data.</text>
</comment>
<evidence type="ECO:0000259" key="2">
    <source>
        <dbReference type="SMART" id="SM00645"/>
    </source>
</evidence>
<organism evidence="3 4">
    <name type="scientific">Emticicia aquatilis</name>
    <dbReference type="NCBI Taxonomy" id="1537369"/>
    <lineage>
        <taxon>Bacteria</taxon>
        <taxon>Pseudomonadati</taxon>
        <taxon>Bacteroidota</taxon>
        <taxon>Cytophagia</taxon>
        <taxon>Cytophagales</taxon>
        <taxon>Leadbetterellaceae</taxon>
        <taxon>Emticicia</taxon>
    </lineage>
</organism>
<dbReference type="InterPro" id="IPR013128">
    <property type="entry name" value="Peptidase_C1A"/>
</dbReference>
<evidence type="ECO:0000313" key="3">
    <source>
        <dbReference type="EMBL" id="GGD45334.1"/>
    </source>
</evidence>
<gene>
    <name evidence="3" type="ORF">GCM10011514_06690</name>
</gene>
<dbReference type="PANTHER" id="PTHR12411">
    <property type="entry name" value="CYSTEINE PROTEASE FAMILY C1-RELATED"/>
    <property type="match status" value="1"/>
</dbReference>
<dbReference type="EMBL" id="BMKK01000001">
    <property type="protein sequence ID" value="GGD45334.1"/>
    <property type="molecule type" value="Genomic_DNA"/>
</dbReference>
<dbReference type="SUPFAM" id="SSF54001">
    <property type="entry name" value="Cysteine proteinases"/>
    <property type="match status" value="1"/>
</dbReference>
<comment type="similarity">
    <text evidence="1">Belongs to the peptidase C1 family.</text>
</comment>
<keyword evidence="4" id="KW-1185">Reference proteome</keyword>
<dbReference type="RefSeq" id="WP_188764596.1">
    <property type="nucleotide sequence ID" value="NZ_BMKK01000001.1"/>
</dbReference>
<dbReference type="Proteomes" id="UP000609064">
    <property type="component" value="Unassembled WGS sequence"/>
</dbReference>
<name>A0A916YH32_9BACT</name>
<feature type="domain" description="Peptidase C1A papain C-terminal" evidence="2">
    <location>
        <begin position="32"/>
        <end position="240"/>
    </location>
</feature>
<dbReference type="InterPro" id="IPR000668">
    <property type="entry name" value="Peptidase_C1A_C"/>
</dbReference>
<evidence type="ECO:0000313" key="4">
    <source>
        <dbReference type="Proteomes" id="UP000609064"/>
    </source>
</evidence>
<protein>
    <submittedName>
        <fullName evidence="3">Peptidase C1</fullName>
    </submittedName>
</protein>
<dbReference type="GO" id="GO:0006508">
    <property type="term" value="P:proteolysis"/>
    <property type="evidence" value="ECO:0007669"/>
    <property type="project" value="InterPro"/>
</dbReference>
<dbReference type="AlphaFoldDB" id="A0A916YH32"/>
<dbReference type="SMART" id="SM00645">
    <property type="entry name" value="Pept_C1"/>
    <property type="match status" value="1"/>
</dbReference>
<dbReference type="GO" id="GO:0008234">
    <property type="term" value="F:cysteine-type peptidase activity"/>
    <property type="evidence" value="ECO:0007669"/>
    <property type="project" value="InterPro"/>
</dbReference>
<sequence>MANVKPIFNLKPSPADERDYVFEPKSKAVLVLPDAVDLTTKLGVRPYNQYDMGSCTANAMAAAIQFLQKLEKQPKIMPSRLFTYFISRELEGTANEDAGAYIRDVVKVTNKQGFVFEKDWQYTRKNLFTRPSEELYQEAAKRKIDRYERIEDGNVAKMMACLAEGFPFIFGMVVFNRPFDIANTTGTMPMPTKKDENIGGHAVICVGYDTKRKAFKIRNSYGPTWGDKGHFWLPFAFADNKNYMWDCWVVKDLV</sequence>
<reference evidence="3" key="1">
    <citation type="journal article" date="2014" name="Int. J. Syst. Evol. Microbiol.">
        <title>Complete genome sequence of Corynebacterium casei LMG S-19264T (=DSM 44701T), isolated from a smear-ripened cheese.</title>
        <authorList>
            <consortium name="US DOE Joint Genome Institute (JGI-PGF)"/>
            <person name="Walter F."/>
            <person name="Albersmeier A."/>
            <person name="Kalinowski J."/>
            <person name="Ruckert C."/>
        </authorList>
    </citation>
    <scope>NUCLEOTIDE SEQUENCE</scope>
    <source>
        <strain evidence="3">CGMCC 1.15958</strain>
    </source>
</reference>
<dbReference type="CDD" id="cd02619">
    <property type="entry name" value="Peptidase_C1"/>
    <property type="match status" value="1"/>
</dbReference>
<proteinExistence type="inferred from homology"/>
<dbReference type="InterPro" id="IPR038765">
    <property type="entry name" value="Papain-like_cys_pep_sf"/>
</dbReference>
<reference evidence="3" key="2">
    <citation type="submission" date="2020-09" db="EMBL/GenBank/DDBJ databases">
        <authorList>
            <person name="Sun Q."/>
            <person name="Zhou Y."/>
        </authorList>
    </citation>
    <scope>NUCLEOTIDE SEQUENCE</scope>
    <source>
        <strain evidence="3">CGMCC 1.15958</strain>
    </source>
</reference>
<dbReference type="Pfam" id="PF00112">
    <property type="entry name" value="Peptidase_C1"/>
    <property type="match status" value="1"/>
</dbReference>
<dbReference type="Gene3D" id="3.90.70.10">
    <property type="entry name" value="Cysteine proteinases"/>
    <property type="match status" value="1"/>
</dbReference>
<accession>A0A916YH32</accession>
<evidence type="ECO:0000256" key="1">
    <source>
        <dbReference type="ARBA" id="ARBA00008455"/>
    </source>
</evidence>